<dbReference type="KEGG" id="plen:EIM92_17040"/>
<dbReference type="InterPro" id="IPR024775">
    <property type="entry name" value="DinB-like"/>
</dbReference>
<dbReference type="InterPro" id="IPR034660">
    <property type="entry name" value="DinB/YfiT-like"/>
</dbReference>
<reference evidence="2 3" key="1">
    <citation type="submission" date="2018-11" db="EMBL/GenBank/DDBJ databases">
        <title>Genome sequencing of Paenibacillus lentus DSM25539(T).</title>
        <authorList>
            <person name="Kook J.-K."/>
            <person name="Park S.-N."/>
            <person name="Lim Y.K."/>
        </authorList>
    </citation>
    <scope>NUCLEOTIDE SEQUENCE [LARGE SCALE GENOMIC DNA]</scope>
    <source>
        <strain evidence="2 3">DSM 25539</strain>
    </source>
</reference>
<organism evidence="2 3">
    <name type="scientific">Paenibacillus lentus</name>
    <dbReference type="NCBI Taxonomy" id="1338368"/>
    <lineage>
        <taxon>Bacteria</taxon>
        <taxon>Bacillati</taxon>
        <taxon>Bacillota</taxon>
        <taxon>Bacilli</taxon>
        <taxon>Bacillales</taxon>
        <taxon>Paenibacillaceae</taxon>
        <taxon>Paenibacillus</taxon>
    </lineage>
</organism>
<sequence length="156" mass="17614">MGEIIFSQLEFVRSQTLKMVSALSEEQASIVPSGFRNHILWNLGHIALVHDAFAFQLTGRPSMIHVQYKDFFANGTSPENWTGDAPRLAEIIEILQQQPKQIVSQLSGKLEESVSKPYKTSSGFTLDSVEGFLNFSLYHEGMHFSVIKIYKHLIQS</sequence>
<dbReference type="OrthoDB" id="4295522at2"/>
<feature type="domain" description="DinB-like" evidence="1">
    <location>
        <begin position="8"/>
        <end position="147"/>
    </location>
</feature>
<gene>
    <name evidence="2" type="ORF">EIM92_17040</name>
</gene>
<dbReference type="RefSeq" id="WP_125083672.1">
    <property type="nucleotide sequence ID" value="NZ_CP034248.1"/>
</dbReference>
<evidence type="ECO:0000313" key="3">
    <source>
        <dbReference type="Proteomes" id="UP000273145"/>
    </source>
</evidence>
<protein>
    <submittedName>
        <fullName evidence="2">DinB family protein</fullName>
    </submittedName>
</protein>
<dbReference type="Gene3D" id="1.20.120.450">
    <property type="entry name" value="dinb family like domain"/>
    <property type="match status" value="1"/>
</dbReference>
<dbReference type="Proteomes" id="UP000273145">
    <property type="component" value="Chromosome"/>
</dbReference>
<proteinExistence type="predicted"/>
<evidence type="ECO:0000259" key="1">
    <source>
        <dbReference type="Pfam" id="PF12867"/>
    </source>
</evidence>
<name>A0A3Q8SCR8_9BACL</name>
<accession>A0A3Q8SCR8</accession>
<evidence type="ECO:0000313" key="2">
    <source>
        <dbReference type="EMBL" id="AZK47642.1"/>
    </source>
</evidence>
<keyword evidence="3" id="KW-1185">Reference proteome</keyword>
<dbReference type="Pfam" id="PF12867">
    <property type="entry name" value="DinB_2"/>
    <property type="match status" value="1"/>
</dbReference>
<dbReference type="SUPFAM" id="SSF109854">
    <property type="entry name" value="DinB/YfiT-like putative metalloenzymes"/>
    <property type="match status" value="1"/>
</dbReference>
<dbReference type="EMBL" id="CP034248">
    <property type="protein sequence ID" value="AZK47642.1"/>
    <property type="molecule type" value="Genomic_DNA"/>
</dbReference>
<dbReference type="AlphaFoldDB" id="A0A3Q8SCR8"/>